<feature type="region of interest" description="Disordered" evidence="6">
    <location>
        <begin position="641"/>
        <end position="666"/>
    </location>
</feature>
<keyword evidence="2" id="KW-0964">Secreted</keyword>
<protein>
    <submittedName>
        <fullName evidence="9">Oidioi.mRNA.OKI2018_I69.PAR.g10184.t2.cds</fullName>
    </submittedName>
</protein>
<keyword evidence="5" id="KW-1015">Disulfide bond</keyword>
<dbReference type="PANTHER" id="PTHR22906:SF43">
    <property type="entry name" value="PROPERDIN"/>
    <property type="match status" value="1"/>
</dbReference>
<comment type="subcellular location">
    <subcellularLocation>
        <location evidence="1">Secreted</location>
    </subcellularLocation>
</comment>
<proteinExistence type="predicted"/>
<evidence type="ECO:0000256" key="1">
    <source>
        <dbReference type="ARBA" id="ARBA00004613"/>
    </source>
</evidence>
<name>A0ABN7RTD1_OIKDI</name>
<evidence type="ECO:0000256" key="2">
    <source>
        <dbReference type="ARBA" id="ARBA00022525"/>
    </source>
</evidence>
<feature type="compositionally biased region" description="Basic and acidic residues" evidence="6">
    <location>
        <begin position="326"/>
        <end position="339"/>
    </location>
</feature>
<keyword evidence="10" id="KW-1185">Reference proteome</keyword>
<reference evidence="9 10" key="1">
    <citation type="submission" date="2021-04" db="EMBL/GenBank/DDBJ databases">
        <authorList>
            <person name="Bliznina A."/>
        </authorList>
    </citation>
    <scope>NUCLEOTIDE SEQUENCE [LARGE SCALE GENOMIC DNA]</scope>
</reference>
<dbReference type="SMART" id="SM00198">
    <property type="entry name" value="SCP"/>
    <property type="match status" value="1"/>
</dbReference>
<dbReference type="Proteomes" id="UP001158576">
    <property type="component" value="Chromosome PAR"/>
</dbReference>
<evidence type="ECO:0000256" key="3">
    <source>
        <dbReference type="ARBA" id="ARBA00022729"/>
    </source>
</evidence>
<dbReference type="SMART" id="SM00209">
    <property type="entry name" value="TSP1"/>
    <property type="match status" value="4"/>
</dbReference>
<dbReference type="PANTHER" id="PTHR22906">
    <property type="entry name" value="PROPERDIN"/>
    <property type="match status" value="1"/>
</dbReference>
<feature type="compositionally biased region" description="Basic residues" evidence="6">
    <location>
        <begin position="347"/>
        <end position="357"/>
    </location>
</feature>
<dbReference type="Gene3D" id="3.40.33.10">
    <property type="entry name" value="CAP"/>
    <property type="match status" value="1"/>
</dbReference>
<dbReference type="InterPro" id="IPR052065">
    <property type="entry name" value="Compl_asym_regulator"/>
</dbReference>
<feature type="compositionally biased region" description="Polar residues" evidence="6">
    <location>
        <begin position="647"/>
        <end position="664"/>
    </location>
</feature>
<organism evidence="9 10">
    <name type="scientific">Oikopleura dioica</name>
    <name type="common">Tunicate</name>
    <dbReference type="NCBI Taxonomy" id="34765"/>
    <lineage>
        <taxon>Eukaryota</taxon>
        <taxon>Metazoa</taxon>
        <taxon>Chordata</taxon>
        <taxon>Tunicata</taxon>
        <taxon>Appendicularia</taxon>
        <taxon>Copelata</taxon>
        <taxon>Oikopleuridae</taxon>
        <taxon>Oikopleura</taxon>
    </lineage>
</organism>
<feature type="signal peptide" evidence="7">
    <location>
        <begin position="1"/>
        <end position="20"/>
    </location>
</feature>
<dbReference type="InterPro" id="IPR001283">
    <property type="entry name" value="CRISP-related"/>
</dbReference>
<dbReference type="PRINTS" id="PR00837">
    <property type="entry name" value="V5TPXLIKE"/>
</dbReference>
<evidence type="ECO:0000259" key="8">
    <source>
        <dbReference type="SMART" id="SM00198"/>
    </source>
</evidence>
<feature type="region of interest" description="Disordered" evidence="6">
    <location>
        <begin position="326"/>
        <end position="413"/>
    </location>
</feature>
<evidence type="ECO:0000256" key="5">
    <source>
        <dbReference type="ARBA" id="ARBA00023157"/>
    </source>
</evidence>
<feature type="compositionally biased region" description="Low complexity" evidence="6">
    <location>
        <begin position="390"/>
        <end position="406"/>
    </location>
</feature>
<sequence length="861" mass="98230">MTAWASLSFLFLALFVEIQAEVQYEEFSEDSPITTSCREYQDTIHLEPLYISEEEYCNENEESSQCFQNQTEAISAEEVFSLEERVKKLIEKGKPDKANEDLEGYEIDAGFLSIFVKSAGQKHLGPSMDYFGNGPIKYFYMVEVSVKGRAIYTITNKLEPVHENMRTELISFYEKPTGPFVREVYLCLLRDVVDRWAILGAPCNESKNQFFGFKLYVGSSELNNPAYPSIKVNVANNRKLGMPFGTRVFTKDEDKICCQGGADLIDFKPCCHYRWYPWKFSMPVGWSGWGEWQECSNSCEQIRKRLCLGNKGDCKVFWSKSNKTPWMEKRKCPSCDNRKVATPPPKKNAKKSPKQSNKKPVSVREVPIPSFKLTTPRPKTTRTTRRPPTTRRTMPQTTRRPMTTRPVPKNHKGWTPWSQWSRCTRSCGGGHQYRERSCNDGCQKNARTGQYLSWHQEPRGCNRFPCPFGQRSQFGSYGPWGPCSKTCGRGMQLSYQTCISGACKNEPKSSYPYNQRPCTMSQWCPAWNSWGEWSACNVNCGGGKKERRRTCSTGKPGFEGCPGPDFQRDPCNQQSCQPGQSKFGATNEMGMARSLNSGDLSFFNQECLDYHNFFRALHNLKPMTWNTKIASTAQKWATELKSRAPKTPNSTRQRTKNWPHSDSPTMFRAKNVGENIAWDLTENGHPCRESVFRWYAELFYFNPRTPQRGRRRNDPVGHLTQLLWPDSVELGCGTAVFPVKQPPNTIPPVLLSTYTVCHYTPQGNIIGRFKEKWSPLSKKVCSTYNNRQGTNQCGMGFSNCMGLKPESTCGCETSKFNFAQPICKGLCLIYCENERNVRGFWPNECVGKNECRCGKEGAICK</sequence>
<dbReference type="EMBL" id="OU015568">
    <property type="protein sequence ID" value="CAG5082693.1"/>
    <property type="molecule type" value="Genomic_DNA"/>
</dbReference>
<dbReference type="InterPro" id="IPR000884">
    <property type="entry name" value="TSP1_rpt"/>
</dbReference>
<dbReference type="SUPFAM" id="SSF55797">
    <property type="entry name" value="PR-1-like"/>
    <property type="match status" value="1"/>
</dbReference>
<dbReference type="Pfam" id="PF00188">
    <property type="entry name" value="CAP"/>
    <property type="match status" value="1"/>
</dbReference>
<dbReference type="PROSITE" id="PS50092">
    <property type="entry name" value="TSP1"/>
    <property type="match status" value="4"/>
</dbReference>
<dbReference type="Gene3D" id="2.20.100.10">
    <property type="entry name" value="Thrombospondin type-1 (TSP1) repeat"/>
    <property type="match status" value="3"/>
</dbReference>
<gene>
    <name evidence="9" type="ORF">OKIOD_LOCUS1742</name>
</gene>
<dbReference type="InterPro" id="IPR014044">
    <property type="entry name" value="CAP_dom"/>
</dbReference>
<evidence type="ECO:0000256" key="7">
    <source>
        <dbReference type="SAM" id="SignalP"/>
    </source>
</evidence>
<feature type="compositionally biased region" description="Basic residues" evidence="6">
    <location>
        <begin position="379"/>
        <end position="389"/>
    </location>
</feature>
<dbReference type="InterPro" id="IPR036383">
    <property type="entry name" value="TSP1_rpt_sf"/>
</dbReference>
<keyword evidence="3 7" id="KW-0732">Signal</keyword>
<dbReference type="Pfam" id="PF00090">
    <property type="entry name" value="TSP_1"/>
    <property type="match status" value="3"/>
</dbReference>
<evidence type="ECO:0000256" key="6">
    <source>
        <dbReference type="SAM" id="MobiDB-lite"/>
    </source>
</evidence>
<feature type="chain" id="PRO_5047475896" evidence="7">
    <location>
        <begin position="21"/>
        <end position="861"/>
    </location>
</feature>
<evidence type="ECO:0000256" key="4">
    <source>
        <dbReference type="ARBA" id="ARBA00022737"/>
    </source>
</evidence>
<accession>A0ABN7RTD1</accession>
<evidence type="ECO:0000313" key="10">
    <source>
        <dbReference type="Proteomes" id="UP001158576"/>
    </source>
</evidence>
<keyword evidence="4" id="KW-0677">Repeat</keyword>
<feature type="domain" description="SCP" evidence="8">
    <location>
        <begin position="602"/>
        <end position="767"/>
    </location>
</feature>
<dbReference type="SUPFAM" id="SSF82895">
    <property type="entry name" value="TSP-1 type 1 repeat"/>
    <property type="match status" value="3"/>
</dbReference>
<dbReference type="InterPro" id="IPR035940">
    <property type="entry name" value="CAP_sf"/>
</dbReference>
<evidence type="ECO:0000313" key="9">
    <source>
        <dbReference type="EMBL" id="CAG5082693.1"/>
    </source>
</evidence>